<proteinExistence type="predicted"/>
<feature type="transmembrane region" description="Helical" evidence="9">
    <location>
        <begin position="509"/>
        <end position="528"/>
    </location>
</feature>
<dbReference type="Gene3D" id="3.40.50.2300">
    <property type="match status" value="2"/>
</dbReference>
<dbReference type="AlphaFoldDB" id="A0A1Y2CWA0"/>
<keyword evidence="12" id="KW-1185">Reference proteome</keyword>
<dbReference type="Proteomes" id="UP000193642">
    <property type="component" value="Unassembled WGS sequence"/>
</dbReference>
<dbReference type="EMBL" id="MCGO01000005">
    <property type="protein sequence ID" value="ORY51301.1"/>
    <property type="molecule type" value="Genomic_DNA"/>
</dbReference>
<dbReference type="SUPFAM" id="SSF53822">
    <property type="entry name" value="Periplasmic binding protein-like I"/>
    <property type="match status" value="1"/>
</dbReference>
<accession>A0A1Y2CWA0</accession>
<dbReference type="STRING" id="329046.A0A1Y2CWA0"/>
<evidence type="ECO:0000256" key="3">
    <source>
        <dbReference type="ARBA" id="ARBA00022989"/>
    </source>
</evidence>
<evidence type="ECO:0000256" key="9">
    <source>
        <dbReference type="SAM" id="Phobius"/>
    </source>
</evidence>
<keyword evidence="2 9" id="KW-0812">Transmembrane</keyword>
<evidence type="ECO:0000313" key="11">
    <source>
        <dbReference type="EMBL" id="ORY51301.1"/>
    </source>
</evidence>
<organism evidence="11 12">
    <name type="scientific">Rhizoclosmatium globosum</name>
    <dbReference type="NCBI Taxonomy" id="329046"/>
    <lineage>
        <taxon>Eukaryota</taxon>
        <taxon>Fungi</taxon>
        <taxon>Fungi incertae sedis</taxon>
        <taxon>Chytridiomycota</taxon>
        <taxon>Chytridiomycota incertae sedis</taxon>
        <taxon>Chytridiomycetes</taxon>
        <taxon>Chytridiales</taxon>
        <taxon>Chytriomycetaceae</taxon>
        <taxon>Rhizoclosmatium</taxon>
    </lineage>
</organism>
<dbReference type="InterPro" id="IPR000337">
    <property type="entry name" value="GPCR_3"/>
</dbReference>
<evidence type="ECO:0000313" key="12">
    <source>
        <dbReference type="Proteomes" id="UP000193642"/>
    </source>
</evidence>
<dbReference type="InterPro" id="IPR002455">
    <property type="entry name" value="GPCR3_GABA-B"/>
</dbReference>
<feature type="domain" description="Receptor ligand binding region" evidence="10">
    <location>
        <begin position="63"/>
        <end position="417"/>
    </location>
</feature>
<evidence type="ECO:0000256" key="7">
    <source>
        <dbReference type="ARBA" id="ARBA00023180"/>
    </source>
</evidence>
<evidence type="ECO:0000256" key="5">
    <source>
        <dbReference type="ARBA" id="ARBA00023136"/>
    </source>
</evidence>
<dbReference type="GO" id="GO:0007214">
    <property type="term" value="P:gamma-aminobutyric acid signaling pathway"/>
    <property type="evidence" value="ECO:0007669"/>
    <property type="project" value="TreeGrafter"/>
</dbReference>
<sequence length="551" mass="60068">MTANLPSSTNITLGIIGCYCYFPTTTLLTPTSSLVTSFPLSSNLSLATLTTSLTLANTYFNDLAFLAAVNVANQDPNFLPGIHVNVKRFSDCGEYYEDAVDIYSGNSGGYVVSQMASDIVEVADLVAVVGNEYSTTARASAEALSYYQIPYCSSGSASPRLSDKNKYPYFYRPLPSKGLGDHISKLLTSWSVRRAAIIYEKDDELGVNFANDIAQSFGKNNIQLIAKVGIISANSDALYVKTQLDQTSARYIILSGQNAFISTMYFALSSQNMTGPDYVYLSYNSPMLSSTNPNETTQIQGFIQFQQLPPILTTPLFQTFYSQVLHLAQIDESQMSPFTLTDNNNIGASPAFDCVMVMLKGIANLLASRNATPEDLAARKLQAYMNYTLFRNVGFSGLDVDPVTFSESGDLMVPYQISYFTGVGWTQTVFGFTNADATNLTIVGQVNFNGGGNLPPLDGPSVMHNPTYTLAEYSSTIVIVLALLGILLSVLSISMLVWLRKNPIIRSIAVDYTCLFLAGTIIGFIAILNDLVPVSTFQCQSRQWLTLTAYI</sequence>
<evidence type="ECO:0000256" key="8">
    <source>
        <dbReference type="ARBA" id="ARBA00023224"/>
    </source>
</evidence>
<comment type="subcellular location">
    <subcellularLocation>
        <location evidence="1">Membrane</location>
        <topology evidence="1">Multi-pass membrane protein</topology>
    </subcellularLocation>
</comment>
<dbReference type="PRINTS" id="PR00248">
    <property type="entry name" value="GPCRMGR"/>
</dbReference>
<evidence type="ECO:0000256" key="4">
    <source>
        <dbReference type="ARBA" id="ARBA00023040"/>
    </source>
</evidence>
<evidence type="ECO:0000256" key="1">
    <source>
        <dbReference type="ARBA" id="ARBA00004141"/>
    </source>
</evidence>
<dbReference type="OrthoDB" id="2156141at2759"/>
<gene>
    <name evidence="11" type="ORF">BCR33DRAFT_451790</name>
</gene>
<keyword evidence="5 9" id="KW-0472">Membrane</keyword>
<feature type="transmembrane region" description="Helical" evidence="9">
    <location>
        <begin position="473"/>
        <end position="497"/>
    </location>
</feature>
<comment type="caution">
    <text evidence="11">The sequence shown here is derived from an EMBL/GenBank/DDBJ whole genome shotgun (WGS) entry which is preliminary data.</text>
</comment>
<reference evidence="11 12" key="1">
    <citation type="submission" date="2016-07" db="EMBL/GenBank/DDBJ databases">
        <title>Pervasive Adenine N6-methylation of Active Genes in Fungi.</title>
        <authorList>
            <consortium name="DOE Joint Genome Institute"/>
            <person name="Mondo S.J."/>
            <person name="Dannebaum R.O."/>
            <person name="Kuo R.C."/>
            <person name="Labutti K."/>
            <person name="Haridas S."/>
            <person name="Kuo A."/>
            <person name="Salamov A."/>
            <person name="Ahrendt S.R."/>
            <person name="Lipzen A."/>
            <person name="Sullivan W."/>
            <person name="Andreopoulos W.B."/>
            <person name="Clum A."/>
            <person name="Lindquist E."/>
            <person name="Daum C."/>
            <person name="Ramamoorthy G.K."/>
            <person name="Gryganskyi A."/>
            <person name="Culley D."/>
            <person name="Magnuson J.K."/>
            <person name="James T.Y."/>
            <person name="O'Malley M.A."/>
            <person name="Stajich J.E."/>
            <person name="Spatafora J.W."/>
            <person name="Visel A."/>
            <person name="Grigoriev I.V."/>
        </authorList>
    </citation>
    <scope>NUCLEOTIDE SEQUENCE [LARGE SCALE GENOMIC DNA]</scope>
    <source>
        <strain evidence="11 12">JEL800</strain>
    </source>
</reference>
<keyword evidence="8" id="KW-0807">Transducer</keyword>
<dbReference type="GO" id="GO:0038039">
    <property type="term" value="C:G protein-coupled receptor heterodimeric complex"/>
    <property type="evidence" value="ECO:0007669"/>
    <property type="project" value="TreeGrafter"/>
</dbReference>
<evidence type="ECO:0000256" key="6">
    <source>
        <dbReference type="ARBA" id="ARBA00023170"/>
    </source>
</evidence>
<keyword evidence="4" id="KW-0297">G-protein coupled receptor</keyword>
<dbReference type="Pfam" id="PF01094">
    <property type="entry name" value="ANF_receptor"/>
    <property type="match status" value="1"/>
</dbReference>
<keyword evidence="7" id="KW-0325">Glycoprotein</keyword>
<keyword evidence="6" id="KW-0675">Receptor</keyword>
<dbReference type="InterPro" id="IPR001828">
    <property type="entry name" value="ANF_lig-bd_rcpt"/>
</dbReference>
<dbReference type="PANTHER" id="PTHR10519:SF20">
    <property type="entry name" value="G-PROTEIN COUPLED RECEPTOR 156-RELATED"/>
    <property type="match status" value="1"/>
</dbReference>
<dbReference type="GO" id="GO:0004965">
    <property type="term" value="F:G protein-coupled GABA receptor activity"/>
    <property type="evidence" value="ECO:0007669"/>
    <property type="project" value="InterPro"/>
</dbReference>
<protein>
    <submittedName>
        <fullName evidence="11">Periplasmic binding protein-like I</fullName>
    </submittedName>
</protein>
<evidence type="ECO:0000256" key="2">
    <source>
        <dbReference type="ARBA" id="ARBA00022692"/>
    </source>
</evidence>
<keyword evidence="3 9" id="KW-1133">Transmembrane helix</keyword>
<evidence type="ECO:0000259" key="10">
    <source>
        <dbReference type="Pfam" id="PF01094"/>
    </source>
</evidence>
<name>A0A1Y2CWA0_9FUNG</name>
<dbReference type="InterPro" id="IPR028082">
    <property type="entry name" value="Peripla_BP_I"/>
</dbReference>
<dbReference type="PANTHER" id="PTHR10519">
    <property type="entry name" value="GABA-B RECEPTOR"/>
    <property type="match status" value="1"/>
</dbReference>